<proteinExistence type="predicted"/>
<feature type="signal peptide" evidence="1">
    <location>
        <begin position="1"/>
        <end position="19"/>
    </location>
</feature>
<evidence type="ECO:0000313" key="3">
    <source>
        <dbReference type="Proteomes" id="UP001597548"/>
    </source>
</evidence>
<keyword evidence="1" id="KW-0732">Signal</keyword>
<gene>
    <name evidence="2" type="ORF">ACFS29_09930</name>
</gene>
<dbReference type="EMBL" id="JBHUOS010000009">
    <property type="protein sequence ID" value="MFD2915959.1"/>
    <property type="molecule type" value="Genomic_DNA"/>
</dbReference>
<evidence type="ECO:0008006" key="4">
    <source>
        <dbReference type="Google" id="ProtNLM"/>
    </source>
</evidence>
<dbReference type="RefSeq" id="WP_194507976.1">
    <property type="nucleotide sequence ID" value="NZ_JADILU010000004.1"/>
</dbReference>
<comment type="caution">
    <text evidence="2">The sequence shown here is derived from an EMBL/GenBank/DDBJ whole genome shotgun (WGS) entry which is preliminary data.</text>
</comment>
<protein>
    <recommendedName>
        <fullName evidence="4">PQQ-like domain-containing protein</fullName>
    </recommendedName>
</protein>
<accession>A0ABW5ZSH2</accession>
<keyword evidence="3" id="KW-1185">Reference proteome</keyword>
<evidence type="ECO:0000313" key="2">
    <source>
        <dbReference type="EMBL" id="MFD2915959.1"/>
    </source>
</evidence>
<organism evidence="2 3">
    <name type="scientific">Psychroserpens luteus</name>
    <dbReference type="NCBI Taxonomy" id="1434066"/>
    <lineage>
        <taxon>Bacteria</taxon>
        <taxon>Pseudomonadati</taxon>
        <taxon>Bacteroidota</taxon>
        <taxon>Flavobacteriia</taxon>
        <taxon>Flavobacteriales</taxon>
        <taxon>Flavobacteriaceae</taxon>
        <taxon>Psychroserpens</taxon>
    </lineage>
</organism>
<dbReference type="Proteomes" id="UP001597548">
    <property type="component" value="Unassembled WGS sequence"/>
</dbReference>
<feature type="chain" id="PRO_5047109537" description="PQQ-like domain-containing protein" evidence="1">
    <location>
        <begin position="20"/>
        <end position="522"/>
    </location>
</feature>
<sequence length="522" mass="59936">MKKIVSIALLLLATTFTFAQDISITQSEIFKDKKKNSYLTLTLEAEDGGIVTIRQYHSGFGLRLKGYYIQYFDANLKLVKELDYEVKNKTIRNAFLKDGQLHLIEIEQEKKEDRIAINVSSSDLNNLSFTSRNLLTFTEDNVKKYFGLMLFGNGWNQADGDHMGDVVLSANEKFFAINFDFKNKEKETHKVFVFNDNFDMVYEKLIVKDIKDKLFIYSDFDVDGEDGTIYFLGKAYENGKRKSKKDGKVNYHFELNKINAEGEKTVNFKNEENYIQSLSLVVNEDRLACVGFYGKKEAYKLNGVCIYDLNPKTLETNYSKFNEFSAEFMTDKYGNKEGKKKRKKEKGINNIDFKGVYLMANNDILVNAEEFYITTHTTMGANGSMSTITIYHYNDIMAMRLDANGNLKWARNINKAQTGTVNSSFTTLPVGESTYFFINCSDKVKKLSADRISFKQTSSKKSNLYAISIDNDGNFDYKKLIDDKDSKVYYKVNDGVINMNNNTVFLLGERKKKGQILKLKVN</sequence>
<reference evidence="3" key="1">
    <citation type="journal article" date="2019" name="Int. J. Syst. Evol. Microbiol.">
        <title>The Global Catalogue of Microorganisms (GCM) 10K type strain sequencing project: providing services to taxonomists for standard genome sequencing and annotation.</title>
        <authorList>
            <consortium name="The Broad Institute Genomics Platform"/>
            <consortium name="The Broad Institute Genome Sequencing Center for Infectious Disease"/>
            <person name="Wu L."/>
            <person name="Ma J."/>
        </authorList>
    </citation>
    <scope>NUCLEOTIDE SEQUENCE [LARGE SCALE GENOMIC DNA]</scope>
    <source>
        <strain evidence="3">KCTC 32514</strain>
    </source>
</reference>
<evidence type="ECO:0000256" key="1">
    <source>
        <dbReference type="SAM" id="SignalP"/>
    </source>
</evidence>
<name>A0ABW5ZSH2_9FLAO</name>